<keyword evidence="2" id="KW-0812">Transmembrane</keyword>
<sequence>MCVAALTRTPEGDAAPARMGPSHPMSTFDDLVYQAITLPQHMRERPSLTASAVSASTRARWYLGQRCWPDFSLPHIECAAWTRTGATEEPRSRQEPRLVQAAPCPWGRPSTVLLVRLQGLAWRWLWLWPLAGIAAANGFWSGSVAFGAATYVRRKPVIARSPSGGAPVSRPPAVMPSYESAQGNYAAAREAANTTLLRCLAAIVAVASWTPSGGTLVEDRRVHARSVRRSEVLDAGGESHLAAPIQRVGTAVAGTAVLARLQSGSWDVLEPLESFLGGHDLALAGLLIRTVPGAPNPH</sequence>
<comment type="caution">
    <text evidence="3">The sequence shown here is derived from an EMBL/GenBank/DDBJ whole genome shotgun (WGS) entry which is preliminary data.</text>
</comment>
<keyword evidence="2" id="KW-1133">Transmembrane helix</keyword>
<keyword evidence="2" id="KW-0472">Membrane</keyword>
<name>A0A2U3EGQ2_PURLI</name>
<dbReference type="Proteomes" id="UP000245956">
    <property type="component" value="Unassembled WGS sequence"/>
</dbReference>
<protein>
    <submittedName>
        <fullName evidence="3">Uncharacterized protein</fullName>
    </submittedName>
</protein>
<organism evidence="3 4">
    <name type="scientific">Purpureocillium lilacinum</name>
    <name type="common">Paecilomyces lilacinus</name>
    <dbReference type="NCBI Taxonomy" id="33203"/>
    <lineage>
        <taxon>Eukaryota</taxon>
        <taxon>Fungi</taxon>
        <taxon>Dikarya</taxon>
        <taxon>Ascomycota</taxon>
        <taxon>Pezizomycotina</taxon>
        <taxon>Sordariomycetes</taxon>
        <taxon>Hypocreomycetidae</taxon>
        <taxon>Hypocreales</taxon>
        <taxon>Ophiocordycipitaceae</taxon>
        <taxon>Purpureocillium</taxon>
    </lineage>
</organism>
<reference evidence="3 4" key="1">
    <citation type="journal article" date="2016" name="Front. Microbiol.">
        <title>Genome and transcriptome sequences reveal the specific parasitism of the nematophagous Purpureocillium lilacinum 36-1.</title>
        <authorList>
            <person name="Xie J."/>
            <person name="Li S."/>
            <person name="Mo C."/>
            <person name="Xiao X."/>
            <person name="Peng D."/>
            <person name="Wang G."/>
            <person name="Xiao Y."/>
        </authorList>
    </citation>
    <scope>NUCLEOTIDE SEQUENCE [LARGE SCALE GENOMIC DNA]</scope>
    <source>
        <strain evidence="3 4">36-1</strain>
    </source>
</reference>
<dbReference type="AlphaFoldDB" id="A0A2U3EGQ2"/>
<feature type="transmembrane region" description="Helical" evidence="2">
    <location>
        <begin position="126"/>
        <end position="152"/>
    </location>
</feature>
<gene>
    <name evidence="3" type="ORF">PCL_08980</name>
</gene>
<evidence type="ECO:0000256" key="1">
    <source>
        <dbReference type="SAM" id="MobiDB-lite"/>
    </source>
</evidence>
<evidence type="ECO:0000313" key="4">
    <source>
        <dbReference type="Proteomes" id="UP000245956"/>
    </source>
</evidence>
<evidence type="ECO:0000313" key="3">
    <source>
        <dbReference type="EMBL" id="PWI73704.1"/>
    </source>
</evidence>
<evidence type="ECO:0000256" key="2">
    <source>
        <dbReference type="SAM" id="Phobius"/>
    </source>
</evidence>
<proteinExistence type="predicted"/>
<feature type="region of interest" description="Disordered" evidence="1">
    <location>
        <begin position="1"/>
        <end position="21"/>
    </location>
</feature>
<accession>A0A2U3EGQ2</accession>
<dbReference type="EMBL" id="LCWV01000004">
    <property type="protein sequence ID" value="PWI73704.1"/>
    <property type="molecule type" value="Genomic_DNA"/>
</dbReference>